<comment type="catalytic activity">
    <reaction evidence="7 8">
        <text>cytidine(34) in tRNA(Ile2) + L-lysine + ATP = lysidine(34) in tRNA(Ile2) + AMP + diphosphate + H(+)</text>
        <dbReference type="Rhea" id="RHEA:43744"/>
        <dbReference type="Rhea" id="RHEA-COMP:10625"/>
        <dbReference type="Rhea" id="RHEA-COMP:10670"/>
        <dbReference type="ChEBI" id="CHEBI:15378"/>
        <dbReference type="ChEBI" id="CHEBI:30616"/>
        <dbReference type="ChEBI" id="CHEBI:32551"/>
        <dbReference type="ChEBI" id="CHEBI:33019"/>
        <dbReference type="ChEBI" id="CHEBI:82748"/>
        <dbReference type="ChEBI" id="CHEBI:83665"/>
        <dbReference type="ChEBI" id="CHEBI:456215"/>
        <dbReference type="EC" id="6.3.4.19"/>
    </reaction>
</comment>
<dbReference type="EMBL" id="ACEC01000019">
    <property type="protein sequence ID" value="EEG31963.1"/>
    <property type="molecule type" value="Genomic_DNA"/>
</dbReference>
<keyword evidence="3 8" id="KW-0436">Ligase</keyword>
<comment type="subcellular location">
    <subcellularLocation>
        <location evidence="1 8">Cytoplasm</location>
    </subcellularLocation>
</comment>
<dbReference type="HOGENOM" id="CLU_018869_0_1_9"/>
<feature type="domain" description="Lysidine-tRNA(Ile) synthetase C-terminal" evidence="9">
    <location>
        <begin position="364"/>
        <end position="435"/>
    </location>
</feature>
<keyword evidence="11" id="KW-1185">Reference proteome</keyword>
<keyword evidence="4 8" id="KW-0819">tRNA processing</keyword>
<evidence type="ECO:0000256" key="2">
    <source>
        <dbReference type="ARBA" id="ARBA00022490"/>
    </source>
</evidence>
<feature type="binding site" evidence="8">
    <location>
        <begin position="23"/>
        <end position="28"/>
    </location>
    <ligand>
        <name>ATP</name>
        <dbReference type="ChEBI" id="CHEBI:30616"/>
    </ligand>
</feature>
<evidence type="ECO:0000256" key="1">
    <source>
        <dbReference type="ARBA" id="ARBA00004496"/>
    </source>
</evidence>
<dbReference type="SUPFAM" id="SSF56037">
    <property type="entry name" value="PheT/TilS domain"/>
    <property type="match status" value="1"/>
</dbReference>
<dbReference type="Proteomes" id="UP000003340">
    <property type="component" value="Unassembled WGS sequence"/>
</dbReference>
<reference evidence="10 11" key="2">
    <citation type="submission" date="2009-02" db="EMBL/GenBank/DDBJ databases">
        <title>Draft genome sequence of Clostridium methylpentosum (DSM 5476).</title>
        <authorList>
            <person name="Sudarsanam P."/>
            <person name="Ley R."/>
            <person name="Guruge J."/>
            <person name="Turnbaugh P.J."/>
            <person name="Mahowald M."/>
            <person name="Liep D."/>
            <person name="Gordon J."/>
        </authorList>
    </citation>
    <scope>NUCLEOTIDE SEQUENCE [LARGE SCALE GENOMIC DNA]</scope>
    <source>
        <strain evidence="10 11">DSM 5476</strain>
    </source>
</reference>
<dbReference type="STRING" id="537013.CLOSTMETH_00431"/>
<comment type="similarity">
    <text evidence="8">Belongs to the tRNA(Ile)-lysidine synthase family.</text>
</comment>
<dbReference type="NCBIfam" id="TIGR02432">
    <property type="entry name" value="lysidine_TilS_N"/>
    <property type="match status" value="1"/>
</dbReference>
<evidence type="ECO:0000256" key="3">
    <source>
        <dbReference type="ARBA" id="ARBA00022598"/>
    </source>
</evidence>
<dbReference type="SUPFAM" id="SSF52402">
    <property type="entry name" value="Adenine nucleotide alpha hydrolases-like"/>
    <property type="match status" value="1"/>
</dbReference>
<dbReference type="CDD" id="cd01992">
    <property type="entry name" value="TilS_N"/>
    <property type="match status" value="1"/>
</dbReference>
<dbReference type="HAMAP" id="MF_01161">
    <property type="entry name" value="tRNA_Ile_lys_synt"/>
    <property type="match status" value="1"/>
</dbReference>
<dbReference type="InterPro" id="IPR014729">
    <property type="entry name" value="Rossmann-like_a/b/a_fold"/>
</dbReference>
<evidence type="ECO:0000256" key="4">
    <source>
        <dbReference type="ARBA" id="ARBA00022694"/>
    </source>
</evidence>
<dbReference type="AlphaFoldDB" id="C0E9D3"/>
<dbReference type="EC" id="6.3.4.19" evidence="8"/>
<reference evidence="10 11" key="1">
    <citation type="submission" date="2009-01" db="EMBL/GenBank/DDBJ databases">
        <authorList>
            <person name="Fulton L."/>
            <person name="Clifton S."/>
            <person name="Fulton B."/>
            <person name="Xu J."/>
            <person name="Minx P."/>
            <person name="Pepin K.H."/>
            <person name="Johnson M."/>
            <person name="Bhonagiri V."/>
            <person name="Nash W.E."/>
            <person name="Mardis E.R."/>
            <person name="Wilson R.K."/>
        </authorList>
    </citation>
    <scope>NUCLEOTIDE SEQUENCE [LARGE SCALE GENOMIC DNA]</scope>
    <source>
        <strain evidence="10 11">DSM 5476</strain>
    </source>
</reference>
<dbReference type="InterPro" id="IPR011063">
    <property type="entry name" value="TilS/TtcA_N"/>
</dbReference>
<evidence type="ECO:0000256" key="5">
    <source>
        <dbReference type="ARBA" id="ARBA00022741"/>
    </source>
</evidence>
<protein>
    <recommendedName>
        <fullName evidence="8">tRNA(Ile)-lysidine synthase</fullName>
        <ecNumber evidence="8">6.3.4.19</ecNumber>
    </recommendedName>
    <alternativeName>
        <fullName evidence="8">tRNA(Ile)-2-lysyl-cytidine synthase</fullName>
    </alternativeName>
    <alternativeName>
        <fullName evidence="8">tRNA(Ile)-lysidine synthetase</fullName>
    </alternativeName>
</protein>
<dbReference type="PANTHER" id="PTHR43033">
    <property type="entry name" value="TRNA(ILE)-LYSIDINE SYNTHASE-RELATED"/>
    <property type="match status" value="1"/>
</dbReference>
<dbReference type="GO" id="GO:0006400">
    <property type="term" value="P:tRNA modification"/>
    <property type="evidence" value="ECO:0007669"/>
    <property type="project" value="UniProtKB-UniRule"/>
</dbReference>
<dbReference type="GO" id="GO:0005524">
    <property type="term" value="F:ATP binding"/>
    <property type="evidence" value="ECO:0007669"/>
    <property type="project" value="UniProtKB-UniRule"/>
</dbReference>
<dbReference type="Pfam" id="PF01171">
    <property type="entry name" value="ATP_bind_3"/>
    <property type="match status" value="1"/>
</dbReference>
<keyword evidence="6 8" id="KW-0067">ATP-binding</keyword>
<comment type="domain">
    <text evidence="8">The N-terminal region contains the highly conserved SGGXDS motif, predicted to be a P-loop motif involved in ATP binding.</text>
</comment>
<evidence type="ECO:0000256" key="8">
    <source>
        <dbReference type="HAMAP-Rule" id="MF_01161"/>
    </source>
</evidence>
<comment type="caution">
    <text evidence="10">The sequence shown here is derived from an EMBL/GenBank/DDBJ whole genome shotgun (WGS) entry which is preliminary data.</text>
</comment>
<evidence type="ECO:0000256" key="7">
    <source>
        <dbReference type="ARBA" id="ARBA00048539"/>
    </source>
</evidence>
<comment type="function">
    <text evidence="8">Ligates lysine onto the cytidine present at position 34 of the AUA codon-specific tRNA(Ile) that contains the anticodon CAU, in an ATP-dependent manner. Cytidine is converted to lysidine, thus changing the amino acid specificity of the tRNA from methionine to isoleucine.</text>
</comment>
<evidence type="ECO:0000313" key="10">
    <source>
        <dbReference type="EMBL" id="EEG31963.1"/>
    </source>
</evidence>
<keyword evidence="2 8" id="KW-0963">Cytoplasm</keyword>
<sequence>MNSIQIHVSSLFSEGDRIVVGVSGGADSMALLHALRHCGKPLHLVAAHLNHCLRGEESERDEQFVVGYCKEHGIPCEIRQIDVAAAAKKSGQSLELCGRELRYAFFEELCGEQGFIATAHTLSDRAETLLFNLARGSSPAGLCSIPAQRGRIVRPLSPFTRGEIEAYCKEYRIPYQIDSSNLSDDYARNRIRRHAVPALVSVNCRFERHAAALMDSLAQDQNYLEQQASAAYERAERDGRLDARQVARLHPAIQGRVLRLFLESHQIEVSAALVARLVQLCRDGAGRQSVPGNRLVQLRKGFLEIVVPLDRPPYFEYLWDHSEQCDLGGFRIIYCNRQKYKMFTKVYKNFFIYILDYDRIFGNVKIRQRLPQDCLSLPRRGTKSLKKWYNECGVPEQKRWELGVFCDDEGVLGAEGIGVDRRAAAGEQTQHYLLILRFGERHDEG</sequence>
<dbReference type="InterPro" id="IPR012796">
    <property type="entry name" value="Lysidine-tRNA-synth_C"/>
</dbReference>
<keyword evidence="5 8" id="KW-0547">Nucleotide-binding</keyword>
<dbReference type="InterPro" id="IPR012795">
    <property type="entry name" value="tRNA_Ile_lys_synt_N"/>
</dbReference>
<dbReference type="PANTHER" id="PTHR43033:SF1">
    <property type="entry name" value="TRNA(ILE)-LYSIDINE SYNTHASE-RELATED"/>
    <property type="match status" value="1"/>
</dbReference>
<dbReference type="SMART" id="SM00977">
    <property type="entry name" value="TilS_C"/>
    <property type="match status" value="1"/>
</dbReference>
<dbReference type="GO" id="GO:0032267">
    <property type="term" value="F:tRNA(Ile)-lysidine synthase activity"/>
    <property type="evidence" value="ECO:0007669"/>
    <property type="project" value="UniProtKB-EC"/>
</dbReference>
<organism evidence="10 11">
    <name type="scientific">[Clostridium] methylpentosum DSM 5476</name>
    <dbReference type="NCBI Taxonomy" id="537013"/>
    <lineage>
        <taxon>Bacteria</taxon>
        <taxon>Bacillati</taxon>
        <taxon>Bacillota</taxon>
        <taxon>Clostridia</taxon>
        <taxon>Eubacteriales</taxon>
        <taxon>Oscillospiraceae</taxon>
        <taxon>Oscillospiraceae incertae sedis</taxon>
    </lineage>
</organism>
<dbReference type="eggNOG" id="COG0037">
    <property type="taxonomic scope" value="Bacteria"/>
</dbReference>
<evidence type="ECO:0000313" key="11">
    <source>
        <dbReference type="Proteomes" id="UP000003340"/>
    </source>
</evidence>
<name>C0E9D3_9FIRM</name>
<dbReference type="Pfam" id="PF11734">
    <property type="entry name" value="TilS_C"/>
    <property type="match status" value="1"/>
</dbReference>
<accession>C0E9D3</accession>
<dbReference type="SUPFAM" id="SSF82829">
    <property type="entry name" value="MesJ substrate recognition domain-like"/>
    <property type="match status" value="1"/>
</dbReference>
<dbReference type="Gene3D" id="3.40.50.620">
    <property type="entry name" value="HUPs"/>
    <property type="match status" value="1"/>
</dbReference>
<dbReference type="InterPro" id="IPR012094">
    <property type="entry name" value="tRNA_Ile_lys_synt"/>
</dbReference>
<dbReference type="Gene3D" id="1.20.59.20">
    <property type="match status" value="1"/>
</dbReference>
<gene>
    <name evidence="8 10" type="primary">tilS</name>
    <name evidence="10" type="ORF">CLOSTMETH_00431</name>
</gene>
<evidence type="ECO:0000259" key="9">
    <source>
        <dbReference type="SMART" id="SM00977"/>
    </source>
</evidence>
<dbReference type="GO" id="GO:0005737">
    <property type="term" value="C:cytoplasm"/>
    <property type="evidence" value="ECO:0007669"/>
    <property type="project" value="UniProtKB-SubCell"/>
</dbReference>
<proteinExistence type="inferred from homology"/>
<evidence type="ECO:0000256" key="6">
    <source>
        <dbReference type="ARBA" id="ARBA00022840"/>
    </source>
</evidence>